<dbReference type="EMBL" id="AGNL01036931">
    <property type="protein sequence ID" value="EJK53829.1"/>
    <property type="molecule type" value="Genomic_DNA"/>
</dbReference>
<keyword evidence="3" id="KW-1185">Reference proteome</keyword>
<feature type="compositionally biased region" description="Basic and acidic residues" evidence="1">
    <location>
        <begin position="127"/>
        <end position="142"/>
    </location>
</feature>
<feature type="compositionally biased region" description="Basic and acidic residues" evidence="1">
    <location>
        <begin position="153"/>
        <end position="167"/>
    </location>
</feature>
<proteinExistence type="predicted"/>
<reference evidence="2 3" key="1">
    <citation type="journal article" date="2012" name="Genome Biol.">
        <title>Genome and low-iron response of an oceanic diatom adapted to chronic iron limitation.</title>
        <authorList>
            <person name="Lommer M."/>
            <person name="Specht M."/>
            <person name="Roy A.S."/>
            <person name="Kraemer L."/>
            <person name="Andreson R."/>
            <person name="Gutowska M.A."/>
            <person name="Wolf J."/>
            <person name="Bergner S.V."/>
            <person name="Schilhabel M.B."/>
            <person name="Klostermeier U.C."/>
            <person name="Beiko R.G."/>
            <person name="Rosenstiel P."/>
            <person name="Hippler M."/>
            <person name="Laroche J."/>
        </authorList>
    </citation>
    <scope>NUCLEOTIDE SEQUENCE [LARGE SCALE GENOMIC DNA]</scope>
    <source>
        <strain evidence="2 3">CCMP1005</strain>
    </source>
</reference>
<dbReference type="AlphaFoldDB" id="K0RNK0"/>
<organism evidence="2 3">
    <name type="scientific">Thalassiosira oceanica</name>
    <name type="common">Marine diatom</name>
    <dbReference type="NCBI Taxonomy" id="159749"/>
    <lineage>
        <taxon>Eukaryota</taxon>
        <taxon>Sar</taxon>
        <taxon>Stramenopiles</taxon>
        <taxon>Ochrophyta</taxon>
        <taxon>Bacillariophyta</taxon>
        <taxon>Coscinodiscophyceae</taxon>
        <taxon>Thalassiosirophycidae</taxon>
        <taxon>Thalassiosirales</taxon>
        <taxon>Thalassiosiraceae</taxon>
        <taxon>Thalassiosira</taxon>
    </lineage>
</organism>
<dbReference type="Proteomes" id="UP000266841">
    <property type="component" value="Unassembled WGS sequence"/>
</dbReference>
<sequence>QDLCLRRLGRDKQASNEGNVGIVRGLGERETLAQREESPTRREGVLDIVPAAARSVFVFVEIKGHQILRSSTEDSEPGKNGCGADRPTTWAVELGRQRSSGRLRDGDGRSPNRRTTPDGRGGPDGSASDHIEDGRDLGERLNDPGSGDTTVGTRERKQRWYDRSREQ</sequence>
<protein>
    <submittedName>
        <fullName evidence="2">Uncharacterized protein</fullName>
    </submittedName>
</protein>
<accession>K0RNK0</accession>
<evidence type="ECO:0000256" key="1">
    <source>
        <dbReference type="SAM" id="MobiDB-lite"/>
    </source>
</evidence>
<feature type="region of interest" description="Disordered" evidence="1">
    <location>
        <begin position="67"/>
        <end position="167"/>
    </location>
</feature>
<comment type="caution">
    <text evidence="2">The sequence shown here is derived from an EMBL/GenBank/DDBJ whole genome shotgun (WGS) entry which is preliminary data.</text>
</comment>
<evidence type="ECO:0000313" key="2">
    <source>
        <dbReference type="EMBL" id="EJK53829.1"/>
    </source>
</evidence>
<name>K0RNK0_THAOC</name>
<evidence type="ECO:0000313" key="3">
    <source>
        <dbReference type="Proteomes" id="UP000266841"/>
    </source>
</evidence>
<feature type="non-terminal residue" evidence="2">
    <location>
        <position position="1"/>
    </location>
</feature>
<gene>
    <name evidence="2" type="ORF">THAOC_26654</name>
</gene>